<dbReference type="KEGG" id="mar:MAE_29200"/>
<organism evidence="1 2">
    <name type="scientific">Microcystis aeruginosa (strain NIES-843 / IAM M-2473)</name>
    <dbReference type="NCBI Taxonomy" id="449447"/>
    <lineage>
        <taxon>Bacteria</taxon>
        <taxon>Bacillati</taxon>
        <taxon>Cyanobacteriota</taxon>
        <taxon>Cyanophyceae</taxon>
        <taxon>Oscillatoriophycideae</taxon>
        <taxon>Chroococcales</taxon>
        <taxon>Microcystaceae</taxon>
        <taxon>Microcystis</taxon>
    </lineage>
</organism>
<dbReference type="PaxDb" id="449447-MAE_29200"/>
<dbReference type="HOGENOM" id="CLU_2826306_0_0_3"/>
<evidence type="ECO:0000313" key="2">
    <source>
        <dbReference type="Proteomes" id="UP000001510"/>
    </source>
</evidence>
<dbReference type="Proteomes" id="UP000001510">
    <property type="component" value="Chromosome"/>
</dbReference>
<dbReference type="STRING" id="449447.MAE_29200"/>
<proteinExistence type="predicted"/>
<protein>
    <submittedName>
        <fullName evidence="1">Uncharacterized protein</fullName>
    </submittedName>
</protein>
<gene>
    <name evidence="1" type="ordered locus">MAE_29200</name>
</gene>
<dbReference type="AlphaFoldDB" id="B0JJV0"/>
<accession>B0JJV0</accession>
<name>B0JJV0_MICAN</name>
<evidence type="ECO:0000313" key="1">
    <source>
        <dbReference type="EMBL" id="BAG02742.1"/>
    </source>
</evidence>
<dbReference type="EMBL" id="AP009552">
    <property type="protein sequence ID" value="BAG02742.1"/>
    <property type="molecule type" value="Genomic_DNA"/>
</dbReference>
<sequence length="66" mass="7677">MPLCQEIKSERVLSRVEREIVSKTNKIRPPTFKPFCQCVISVLAETVSLHFVSYSSNSYRLNQFIQ</sequence>
<keyword evidence="2" id="KW-1185">Reference proteome</keyword>
<reference evidence="1 2" key="1">
    <citation type="journal article" date="2007" name="DNA Res.">
        <title>Complete genomic structure of the bloom-forming toxic cyanobacterium Microcystis aeruginosa NIES-843.</title>
        <authorList>
            <person name="Kaneko T."/>
            <person name="Nakajima N."/>
            <person name="Okamoto S."/>
            <person name="Suzuki I."/>
            <person name="Tanabe Y."/>
            <person name="Tamaoki M."/>
            <person name="Nakamura Y."/>
            <person name="Kasai F."/>
            <person name="Watanabe A."/>
            <person name="Kawashima K."/>
            <person name="Kishida Y."/>
            <person name="Ono A."/>
            <person name="Shimizu Y."/>
            <person name="Takahashi C."/>
            <person name="Minami C."/>
            <person name="Fujishiro T."/>
            <person name="Kohara M."/>
            <person name="Katoh M."/>
            <person name="Nakazaki N."/>
            <person name="Nakayama S."/>
            <person name="Yamada M."/>
            <person name="Tabata S."/>
            <person name="Watanabe M.M."/>
        </authorList>
    </citation>
    <scope>NUCLEOTIDE SEQUENCE [LARGE SCALE GENOMIC DNA]</scope>
    <source>
        <strain evidence="2">NIES-843 / IAM M-247</strain>
    </source>
</reference>
<dbReference type="EnsemblBacteria" id="BAG02742">
    <property type="protein sequence ID" value="BAG02742"/>
    <property type="gene ID" value="MAE_29200"/>
</dbReference>